<name>A0AA48MCF8_9BACL</name>
<proteinExistence type="predicted"/>
<dbReference type="EMBL" id="OY569118">
    <property type="protein sequence ID" value="CAJ1004262.1"/>
    <property type="molecule type" value="Genomic_DNA"/>
</dbReference>
<dbReference type="Proteomes" id="UP001189619">
    <property type="component" value="Chromosome"/>
</dbReference>
<dbReference type="AlphaFoldDB" id="A0AA48MCF8"/>
<keyword evidence="3" id="KW-1185">Reference proteome</keyword>
<reference evidence="2" key="1">
    <citation type="submission" date="2023-07" db="EMBL/GenBank/DDBJ databases">
        <authorList>
            <person name="Ivanov I."/>
            <person name="Teneva D."/>
            <person name="Stoikov I."/>
        </authorList>
    </citation>
    <scope>NUCLEOTIDE SEQUENCE</scope>
    <source>
        <strain evidence="2">4475</strain>
    </source>
</reference>
<keyword evidence="1" id="KW-1133">Transmembrane helix</keyword>
<evidence type="ECO:0000313" key="3">
    <source>
        <dbReference type="Proteomes" id="UP001189619"/>
    </source>
</evidence>
<keyword evidence="1" id="KW-0812">Transmembrane</keyword>
<organism evidence="2 3">
    <name type="scientific">Brevibacillus aydinogluensis</name>
    <dbReference type="NCBI Taxonomy" id="927786"/>
    <lineage>
        <taxon>Bacteria</taxon>
        <taxon>Bacillati</taxon>
        <taxon>Bacillota</taxon>
        <taxon>Bacilli</taxon>
        <taxon>Bacillales</taxon>
        <taxon>Paenibacillaceae</taxon>
        <taxon>Brevibacillus</taxon>
    </lineage>
</organism>
<dbReference type="SUPFAM" id="SSF52833">
    <property type="entry name" value="Thioredoxin-like"/>
    <property type="match status" value="1"/>
</dbReference>
<evidence type="ECO:0000313" key="2">
    <source>
        <dbReference type="EMBL" id="CAJ1004262.1"/>
    </source>
</evidence>
<dbReference type="InterPro" id="IPR036249">
    <property type="entry name" value="Thioredoxin-like_sf"/>
</dbReference>
<dbReference type="KEGG" id="bayd:BSPP4475_18265"/>
<keyword evidence="1" id="KW-0472">Membrane</keyword>
<protein>
    <submittedName>
        <fullName evidence="2">Thioredoxin-like-fold domain-containing protein</fullName>
    </submittedName>
</protein>
<feature type="transmembrane region" description="Helical" evidence="1">
    <location>
        <begin position="6"/>
        <end position="24"/>
    </location>
</feature>
<dbReference type="RefSeq" id="WP_171567413.1">
    <property type="nucleotide sequence ID" value="NZ_JAUSVZ010000009.1"/>
</dbReference>
<accession>A0AA48MCF8</accession>
<sequence length="177" mass="20282">MIFTSYIVLALGWGILSAQIVMFLKKLKMEISFLPQARYRSKPIQQSVGKSIGDMLALPAAVKDKISVLLVSSPTCPPCHEALSEFLRENERWQLPFACITEADEAEYFQKFYDDYNRFVDIIPFYRKNLKRLGITKFPTFLVINQEGVVLREFLLVPYLMKYLAQTIGKTGAGNEK</sequence>
<dbReference type="Gene3D" id="3.40.30.10">
    <property type="entry name" value="Glutaredoxin"/>
    <property type="match status" value="1"/>
</dbReference>
<gene>
    <name evidence="2" type="ORF">BSPP4475_18265</name>
</gene>
<evidence type="ECO:0000256" key="1">
    <source>
        <dbReference type="SAM" id="Phobius"/>
    </source>
</evidence>